<protein>
    <submittedName>
        <fullName evidence="1">DinB family protein</fullName>
    </submittedName>
</protein>
<keyword evidence="2" id="KW-1185">Reference proteome</keyword>
<organism evidence="1 2">
    <name type="scientific">Flavobacterium ardleyense</name>
    <dbReference type="NCBI Taxonomy" id="2038737"/>
    <lineage>
        <taxon>Bacteria</taxon>
        <taxon>Pseudomonadati</taxon>
        <taxon>Bacteroidota</taxon>
        <taxon>Flavobacteriia</taxon>
        <taxon>Flavobacteriales</taxon>
        <taxon>Flavobacteriaceae</taxon>
        <taxon>Flavobacterium</taxon>
    </lineage>
</organism>
<name>A0ABW5Z8M5_9FLAO</name>
<dbReference type="EMBL" id="JBHUOL010000013">
    <property type="protein sequence ID" value="MFD2908997.1"/>
    <property type="molecule type" value="Genomic_DNA"/>
</dbReference>
<sequence length="169" mass="20146">MREFRNNGAIGAILDEYEKAVIELDKVISDVTNNELIKIIDNETTNSDCKSIQTILTHLIRAGNIYVLEVRKMLGEEIEYTERKIFQTTREYQSELKIMFENNEKLFKDYPNIELEETNNEKKILTKWNQQYDVEQLFEHAIVHILKHRRQIEKFKQIMSGKTSLQHRI</sequence>
<dbReference type="RefSeq" id="WP_379807093.1">
    <property type="nucleotide sequence ID" value="NZ_JBHUOL010000013.1"/>
</dbReference>
<evidence type="ECO:0000313" key="1">
    <source>
        <dbReference type="EMBL" id="MFD2908997.1"/>
    </source>
</evidence>
<accession>A0ABW5Z8M5</accession>
<evidence type="ECO:0000313" key="2">
    <source>
        <dbReference type="Proteomes" id="UP001597549"/>
    </source>
</evidence>
<proteinExistence type="predicted"/>
<dbReference type="Gene3D" id="1.20.120.450">
    <property type="entry name" value="dinb family like domain"/>
    <property type="match status" value="1"/>
</dbReference>
<dbReference type="SUPFAM" id="SSF109854">
    <property type="entry name" value="DinB/YfiT-like putative metalloenzymes"/>
    <property type="match status" value="1"/>
</dbReference>
<comment type="caution">
    <text evidence="1">The sequence shown here is derived from an EMBL/GenBank/DDBJ whole genome shotgun (WGS) entry which is preliminary data.</text>
</comment>
<dbReference type="Proteomes" id="UP001597549">
    <property type="component" value="Unassembled WGS sequence"/>
</dbReference>
<reference evidence="2" key="1">
    <citation type="journal article" date="2019" name="Int. J. Syst. Evol. Microbiol.">
        <title>The Global Catalogue of Microorganisms (GCM) 10K type strain sequencing project: providing services to taxonomists for standard genome sequencing and annotation.</title>
        <authorList>
            <consortium name="The Broad Institute Genomics Platform"/>
            <consortium name="The Broad Institute Genome Sequencing Center for Infectious Disease"/>
            <person name="Wu L."/>
            <person name="Ma J."/>
        </authorList>
    </citation>
    <scope>NUCLEOTIDE SEQUENCE [LARGE SCALE GENOMIC DNA]</scope>
    <source>
        <strain evidence="2">KCTC 52644</strain>
    </source>
</reference>
<dbReference type="InterPro" id="IPR034660">
    <property type="entry name" value="DinB/YfiT-like"/>
</dbReference>
<gene>
    <name evidence="1" type="ORF">ACFSX9_09630</name>
</gene>